<gene>
    <name evidence="2" type="ORF">HMPREF1091_00943</name>
</gene>
<name>N2BYK1_9ACTN</name>
<comment type="similarity">
    <text evidence="1">Belongs to the phD/YefM antitoxin family.</text>
</comment>
<dbReference type="InterPro" id="IPR036165">
    <property type="entry name" value="YefM-like_sf"/>
</dbReference>
<keyword evidence="3" id="KW-1185">Reference proteome</keyword>
<reference evidence="2 3" key="1">
    <citation type="submission" date="2013-03" db="EMBL/GenBank/DDBJ databases">
        <title>The Genome Sequence of Atopobium minutum 10063974.</title>
        <authorList>
            <consortium name="The Broad Institute Genome Sequencing Platform"/>
            <person name="Earl A."/>
            <person name="Ward D."/>
            <person name="Feldgarden M."/>
            <person name="Gevers D."/>
            <person name="Lambert T."/>
            <person name="Marvaud J.-C."/>
            <person name="Courvalin P."/>
            <person name="Walker B."/>
            <person name="Young S.K."/>
            <person name="Zeng Q."/>
            <person name="Gargeya S."/>
            <person name="Fitzgerald M."/>
            <person name="Haas B."/>
            <person name="Abouelleil A."/>
            <person name="Alvarado L."/>
            <person name="Arachchi H.M."/>
            <person name="Berlin A.M."/>
            <person name="Chapman S.B."/>
            <person name="Dewar J."/>
            <person name="Goldberg J."/>
            <person name="Griggs A."/>
            <person name="Gujja S."/>
            <person name="Hansen M."/>
            <person name="Howarth C."/>
            <person name="Imamovic A."/>
            <person name="Larimer J."/>
            <person name="McCowan C."/>
            <person name="Murphy C."/>
            <person name="Neiman D."/>
            <person name="Pearson M."/>
            <person name="Priest M."/>
            <person name="Roberts A."/>
            <person name="Saif S."/>
            <person name="Shea T."/>
            <person name="Sisk P."/>
            <person name="Sykes S."/>
            <person name="Wortman J."/>
            <person name="Nusbaum C."/>
            <person name="Birren B."/>
        </authorList>
    </citation>
    <scope>NUCLEOTIDE SEQUENCE [LARGE SCALE GENOMIC DNA]</scope>
    <source>
        <strain evidence="2 3">10063974</strain>
    </source>
</reference>
<sequence length="68" mass="7673">MNNSEQKKVMKFYNMSAFLKGQSSKIITSLSEDDDAAFILKNGKPLAVLISNERYERLLAAGIDILEY</sequence>
<proteinExistence type="inferred from homology"/>
<dbReference type="RefSeq" id="WP_002563718.1">
    <property type="nucleotide sequence ID" value="NZ_KB822533.1"/>
</dbReference>
<evidence type="ECO:0000313" key="2">
    <source>
        <dbReference type="EMBL" id="EMZ41969.1"/>
    </source>
</evidence>
<dbReference type="PATRIC" id="fig|997872.3.peg.944"/>
<dbReference type="EMBL" id="AGXC01000002">
    <property type="protein sequence ID" value="EMZ41969.1"/>
    <property type="molecule type" value="Genomic_DNA"/>
</dbReference>
<protein>
    <recommendedName>
        <fullName evidence="4">Antitoxin</fullName>
    </recommendedName>
</protein>
<dbReference type="OrthoDB" id="3268087at2"/>
<comment type="caution">
    <text evidence="2">The sequence shown here is derived from an EMBL/GenBank/DDBJ whole genome shotgun (WGS) entry which is preliminary data.</text>
</comment>
<dbReference type="HOGENOM" id="CLU_202961_0_0_11"/>
<accession>N2BYK1</accession>
<organism evidence="2 3">
    <name type="scientific">Atopobium minutum 10063974</name>
    <dbReference type="NCBI Taxonomy" id="997872"/>
    <lineage>
        <taxon>Bacteria</taxon>
        <taxon>Bacillati</taxon>
        <taxon>Actinomycetota</taxon>
        <taxon>Coriobacteriia</taxon>
        <taxon>Coriobacteriales</taxon>
        <taxon>Atopobiaceae</taxon>
        <taxon>Atopobium</taxon>
    </lineage>
</organism>
<dbReference type="AlphaFoldDB" id="N2BYK1"/>
<evidence type="ECO:0008006" key="4">
    <source>
        <dbReference type="Google" id="ProtNLM"/>
    </source>
</evidence>
<evidence type="ECO:0000313" key="3">
    <source>
        <dbReference type="Proteomes" id="UP000012651"/>
    </source>
</evidence>
<evidence type="ECO:0000256" key="1">
    <source>
        <dbReference type="ARBA" id="ARBA00009981"/>
    </source>
</evidence>
<dbReference type="Proteomes" id="UP000012651">
    <property type="component" value="Unassembled WGS sequence"/>
</dbReference>
<dbReference type="SUPFAM" id="SSF143120">
    <property type="entry name" value="YefM-like"/>
    <property type="match status" value="1"/>
</dbReference>